<reference evidence="1 2" key="1">
    <citation type="submission" date="2018-06" db="EMBL/GenBank/DDBJ databases">
        <authorList>
            <consortium name="Pathogen Informatics"/>
            <person name="Doyle S."/>
        </authorList>
    </citation>
    <scope>NUCLEOTIDE SEQUENCE [LARGE SCALE GENOMIC DNA]</scope>
    <source>
        <strain evidence="1 2">NCTC10343</strain>
    </source>
</reference>
<dbReference type="RefSeq" id="WP_019687690.1">
    <property type="nucleotide sequence ID" value="NZ_CP036496.1"/>
</dbReference>
<dbReference type="Proteomes" id="UP000254400">
    <property type="component" value="Unassembled WGS sequence"/>
</dbReference>
<evidence type="ECO:0000313" key="1">
    <source>
        <dbReference type="EMBL" id="SUA70297.1"/>
    </source>
</evidence>
<sequence length="63" mass="7408">MKQVEYSVDRTFDDSPAIYRASSEKNVFVNVNSKREDDRGFHIQSLLEGFNEEDCVIIFARKY</sequence>
<organism evidence="1 2">
    <name type="scientific">Paenibacillus polymyxa</name>
    <name type="common">Bacillus polymyxa</name>
    <dbReference type="NCBI Taxonomy" id="1406"/>
    <lineage>
        <taxon>Bacteria</taxon>
        <taxon>Bacillati</taxon>
        <taxon>Bacillota</taxon>
        <taxon>Bacilli</taxon>
        <taxon>Bacillales</taxon>
        <taxon>Paenibacillaceae</taxon>
        <taxon>Paenibacillus</taxon>
    </lineage>
</organism>
<dbReference type="AlphaFoldDB" id="A0A378Y1X4"/>
<evidence type="ECO:0000313" key="2">
    <source>
        <dbReference type="Proteomes" id="UP000254400"/>
    </source>
</evidence>
<gene>
    <name evidence="1" type="ORF">NCTC10343_03168</name>
</gene>
<proteinExistence type="predicted"/>
<accession>A0A378Y1X4</accession>
<protein>
    <submittedName>
        <fullName evidence="1">Uncharacterized protein</fullName>
    </submittedName>
</protein>
<name>A0A378Y1X4_PAEPO</name>
<dbReference type="GeneID" id="93346521"/>
<dbReference type="EMBL" id="UGSC01000001">
    <property type="protein sequence ID" value="SUA70297.1"/>
    <property type="molecule type" value="Genomic_DNA"/>
</dbReference>